<evidence type="ECO:0000256" key="1">
    <source>
        <dbReference type="ARBA" id="ARBA00004141"/>
    </source>
</evidence>
<keyword evidence="3" id="KW-0813">Transport</keyword>
<accession>I0GQA4</accession>
<feature type="transmembrane region" description="Helical" evidence="8">
    <location>
        <begin position="410"/>
        <end position="429"/>
    </location>
</feature>
<reference evidence="9 10" key="1">
    <citation type="submission" date="2011-10" db="EMBL/GenBank/DDBJ databases">
        <title>Whole genome sequence of Selenomonas ruminantium subsp. lactilytica TAM6421.</title>
        <authorList>
            <person name="Oguchi A."/>
            <person name="Ankai A."/>
            <person name="Kaneko J."/>
            <person name="Yamada-Narita S."/>
            <person name="Fukui S."/>
            <person name="Takahashi M."/>
            <person name="Onodera T."/>
            <person name="Kojima S."/>
            <person name="Fushimi T."/>
            <person name="Abe N."/>
            <person name="Kamio Y."/>
            <person name="Yamazaki S."/>
            <person name="Fujita N."/>
        </authorList>
    </citation>
    <scope>NUCLEOTIDE SEQUENCE [LARGE SCALE GENOMIC DNA]</scope>
    <source>
        <strain evidence="10">NBRC 103574 / TAM6421</strain>
    </source>
</reference>
<gene>
    <name evidence="9" type="ordered locus">SELR_12330</name>
</gene>
<feature type="transmembrane region" description="Helical" evidence="8">
    <location>
        <begin position="226"/>
        <end position="244"/>
    </location>
</feature>
<dbReference type="Gene3D" id="1.20.1730.10">
    <property type="entry name" value="Sodium/glucose cotransporter"/>
    <property type="match status" value="1"/>
</dbReference>
<feature type="transmembrane region" description="Helical" evidence="8">
    <location>
        <begin position="6"/>
        <end position="26"/>
    </location>
</feature>
<evidence type="ECO:0000256" key="3">
    <source>
        <dbReference type="ARBA" id="ARBA00022448"/>
    </source>
</evidence>
<keyword evidence="5 8" id="KW-1133">Transmembrane helix</keyword>
<dbReference type="KEGG" id="sri:SELR_12330"/>
<feature type="transmembrane region" description="Helical" evidence="8">
    <location>
        <begin position="435"/>
        <end position="453"/>
    </location>
</feature>
<dbReference type="InterPro" id="IPR038377">
    <property type="entry name" value="Na/Glc_symporter_sf"/>
</dbReference>
<feature type="transmembrane region" description="Helical" evidence="8">
    <location>
        <begin position="256"/>
        <end position="281"/>
    </location>
</feature>
<evidence type="ECO:0000313" key="10">
    <source>
        <dbReference type="Proteomes" id="UP000007887"/>
    </source>
</evidence>
<comment type="subcellular location">
    <subcellularLocation>
        <location evidence="1">Membrane</location>
        <topology evidence="1">Multi-pass membrane protein</topology>
    </subcellularLocation>
</comment>
<dbReference type="GO" id="GO:0005886">
    <property type="term" value="C:plasma membrane"/>
    <property type="evidence" value="ECO:0007669"/>
    <property type="project" value="TreeGrafter"/>
</dbReference>
<comment type="similarity">
    <text evidence="2 7">Belongs to the sodium:solute symporter (SSF) (TC 2.A.21) family.</text>
</comment>
<dbReference type="CDD" id="cd10322">
    <property type="entry name" value="SLC5sbd"/>
    <property type="match status" value="1"/>
</dbReference>
<dbReference type="PATRIC" id="fig|927704.6.peg.1268"/>
<proteinExistence type="inferred from homology"/>
<dbReference type="HOGENOM" id="CLU_018808_15_3_9"/>
<dbReference type="PANTHER" id="PTHR48086">
    <property type="entry name" value="SODIUM/PROLINE SYMPORTER-RELATED"/>
    <property type="match status" value="1"/>
</dbReference>
<feature type="transmembrane region" description="Helical" evidence="8">
    <location>
        <begin position="353"/>
        <end position="371"/>
    </location>
</feature>
<protein>
    <submittedName>
        <fullName evidence="9">Putative sodium:solute symporter family protein</fullName>
    </submittedName>
</protein>
<feature type="transmembrane region" description="Helical" evidence="8">
    <location>
        <begin position="75"/>
        <end position="94"/>
    </location>
</feature>
<keyword evidence="6 8" id="KW-0472">Membrane</keyword>
<evidence type="ECO:0000256" key="7">
    <source>
        <dbReference type="RuleBase" id="RU362091"/>
    </source>
</evidence>
<dbReference type="InterPro" id="IPR050277">
    <property type="entry name" value="Sodium:Solute_Symporter"/>
</dbReference>
<evidence type="ECO:0000256" key="4">
    <source>
        <dbReference type="ARBA" id="ARBA00022692"/>
    </source>
</evidence>
<organism evidence="9 10">
    <name type="scientific">Selenomonas ruminantium subsp. lactilytica (strain NBRC 103574 / TAM6421)</name>
    <dbReference type="NCBI Taxonomy" id="927704"/>
    <lineage>
        <taxon>Bacteria</taxon>
        <taxon>Bacillati</taxon>
        <taxon>Bacillota</taxon>
        <taxon>Negativicutes</taxon>
        <taxon>Selenomonadales</taxon>
        <taxon>Selenomonadaceae</taxon>
        <taxon>Selenomonas</taxon>
    </lineage>
</organism>
<feature type="transmembrane region" description="Helical" evidence="8">
    <location>
        <begin position="377"/>
        <end position="398"/>
    </location>
</feature>
<evidence type="ECO:0000256" key="2">
    <source>
        <dbReference type="ARBA" id="ARBA00006434"/>
    </source>
</evidence>
<sequence length="468" mass="47938">MEYSLAHLAVMAVTICVVLAGGLYAARSVHSAEGFSLGGRSAGIPMIVGSIAGTCVGGGATVGTAQLAGSVGLSAVWFTIGIGLSLLVMGLIYARPLRYTGLETISQYLVANYGAGAGRFTSFATSLGILFSAVASTLPGIALLAALTGCSYGVSAVMLLLLVILYAFFGGMKTASVGGMLKMVILFVTLFALGFSAWQGLMAAPALLADKPAGFLSIWGIQTSSILNNVASVLVGMICTQTYIQAIFSAANPRTAAVGLIFASFVAIPVGVPCAMMGIYMQAAHPELPAMLALPAYLLHYASPLMGGAALGGIVLGIVGSIAGLSLGVGTMVARDMLEPLLDIKTGRGKLSLMRLSVVGAILVAMTIAIANKDSQILFWNYLSMALRGCGIFIPLTLAIFKPKALAPRWALASMVLSLGAAIIAGLMQSEVSPIFVGLGVSLTVVLLGMAVCQRQGEQAFVQVRGKP</sequence>
<evidence type="ECO:0000256" key="6">
    <source>
        <dbReference type="ARBA" id="ARBA00023136"/>
    </source>
</evidence>
<dbReference type="AlphaFoldDB" id="I0GQA4"/>
<evidence type="ECO:0000256" key="8">
    <source>
        <dbReference type="SAM" id="Phobius"/>
    </source>
</evidence>
<evidence type="ECO:0000313" key="9">
    <source>
        <dbReference type="EMBL" id="BAL82941.1"/>
    </source>
</evidence>
<name>I0GQA4_SELRL</name>
<dbReference type="GO" id="GO:0022857">
    <property type="term" value="F:transmembrane transporter activity"/>
    <property type="evidence" value="ECO:0007669"/>
    <property type="project" value="InterPro"/>
</dbReference>
<feature type="transmembrane region" description="Helical" evidence="8">
    <location>
        <begin position="301"/>
        <end position="333"/>
    </location>
</feature>
<dbReference type="EMBL" id="AP012292">
    <property type="protein sequence ID" value="BAL82941.1"/>
    <property type="molecule type" value="Genomic_DNA"/>
</dbReference>
<feature type="transmembrane region" description="Helical" evidence="8">
    <location>
        <begin position="47"/>
        <end position="69"/>
    </location>
</feature>
<dbReference type="InterPro" id="IPR001734">
    <property type="entry name" value="Na/solute_symporter"/>
</dbReference>
<dbReference type="OrthoDB" id="9781232at2"/>
<dbReference type="PANTHER" id="PTHR48086:SF7">
    <property type="entry name" value="SODIUM-SOLUTE SYMPORTER-RELATED"/>
    <property type="match status" value="1"/>
</dbReference>
<dbReference type="PROSITE" id="PS50283">
    <property type="entry name" value="NA_SOLUT_SYMP_3"/>
    <property type="match status" value="1"/>
</dbReference>
<dbReference type="Pfam" id="PF00474">
    <property type="entry name" value="SSF"/>
    <property type="match status" value="1"/>
</dbReference>
<evidence type="ECO:0000256" key="5">
    <source>
        <dbReference type="ARBA" id="ARBA00022989"/>
    </source>
</evidence>
<keyword evidence="4 8" id="KW-0812">Transmembrane</keyword>
<feature type="transmembrane region" description="Helical" evidence="8">
    <location>
        <begin position="152"/>
        <end position="172"/>
    </location>
</feature>
<dbReference type="eggNOG" id="COG0591">
    <property type="taxonomic scope" value="Bacteria"/>
</dbReference>
<feature type="transmembrane region" description="Helical" evidence="8">
    <location>
        <begin position="184"/>
        <end position="206"/>
    </location>
</feature>
<dbReference type="Proteomes" id="UP000007887">
    <property type="component" value="Chromosome"/>
</dbReference>
<dbReference type="RefSeq" id="WP_014424378.1">
    <property type="nucleotide sequence ID" value="NC_017068.1"/>
</dbReference>